<sequence length="99" mass="11334">MQTKPPPAPPSMVVLFRDVNLKKSESSLTMYNITVLKKRSRDSSVTEPTESTIRNRPLHRTTHEHTEKVMMELQQQRVKQSEASVQFFNGCTHLSSIHG</sequence>
<evidence type="ECO:0000256" key="1">
    <source>
        <dbReference type="SAM" id="MobiDB-lite"/>
    </source>
</evidence>
<evidence type="ECO:0000313" key="2">
    <source>
        <dbReference type="EMBL" id="KAK7391258.1"/>
    </source>
</evidence>
<organism evidence="2 3">
    <name type="scientific">Psophocarpus tetragonolobus</name>
    <name type="common">Winged bean</name>
    <name type="synonym">Dolichos tetragonolobus</name>
    <dbReference type="NCBI Taxonomy" id="3891"/>
    <lineage>
        <taxon>Eukaryota</taxon>
        <taxon>Viridiplantae</taxon>
        <taxon>Streptophyta</taxon>
        <taxon>Embryophyta</taxon>
        <taxon>Tracheophyta</taxon>
        <taxon>Spermatophyta</taxon>
        <taxon>Magnoliopsida</taxon>
        <taxon>eudicotyledons</taxon>
        <taxon>Gunneridae</taxon>
        <taxon>Pentapetalae</taxon>
        <taxon>rosids</taxon>
        <taxon>fabids</taxon>
        <taxon>Fabales</taxon>
        <taxon>Fabaceae</taxon>
        <taxon>Papilionoideae</taxon>
        <taxon>50 kb inversion clade</taxon>
        <taxon>NPAAA clade</taxon>
        <taxon>indigoferoid/millettioid clade</taxon>
        <taxon>Phaseoleae</taxon>
        <taxon>Psophocarpus</taxon>
    </lineage>
</organism>
<accession>A0AAN9S7Y7</accession>
<dbReference type="Proteomes" id="UP001386955">
    <property type="component" value="Unassembled WGS sequence"/>
</dbReference>
<dbReference type="EMBL" id="JAYMYS010000005">
    <property type="protein sequence ID" value="KAK7391258.1"/>
    <property type="molecule type" value="Genomic_DNA"/>
</dbReference>
<dbReference type="AlphaFoldDB" id="A0AAN9S7Y7"/>
<comment type="caution">
    <text evidence="2">The sequence shown here is derived from an EMBL/GenBank/DDBJ whole genome shotgun (WGS) entry which is preliminary data.</text>
</comment>
<gene>
    <name evidence="2" type="ORF">VNO78_19671</name>
</gene>
<protein>
    <submittedName>
        <fullName evidence="2">Uncharacterized protein</fullName>
    </submittedName>
</protein>
<name>A0AAN9S7Y7_PSOTE</name>
<feature type="compositionally biased region" description="Polar residues" evidence="1">
    <location>
        <begin position="43"/>
        <end position="54"/>
    </location>
</feature>
<proteinExistence type="predicted"/>
<reference evidence="2 3" key="1">
    <citation type="submission" date="2024-01" db="EMBL/GenBank/DDBJ databases">
        <title>The genomes of 5 underutilized Papilionoideae crops provide insights into root nodulation and disease resistanc.</title>
        <authorList>
            <person name="Jiang F."/>
        </authorList>
    </citation>
    <scope>NUCLEOTIDE SEQUENCE [LARGE SCALE GENOMIC DNA]</scope>
    <source>
        <strain evidence="2">DUOXIRENSHENG_FW03</strain>
        <tissue evidence="2">Leaves</tissue>
    </source>
</reference>
<evidence type="ECO:0000313" key="3">
    <source>
        <dbReference type="Proteomes" id="UP001386955"/>
    </source>
</evidence>
<feature type="region of interest" description="Disordered" evidence="1">
    <location>
        <begin position="38"/>
        <end position="62"/>
    </location>
</feature>
<keyword evidence="3" id="KW-1185">Reference proteome</keyword>